<dbReference type="AlphaFoldDB" id="A0A397IPJ9"/>
<protein>
    <submittedName>
        <fullName evidence="1">Uncharacterized protein</fullName>
    </submittedName>
</protein>
<gene>
    <name evidence="1" type="ORF">Glove_212g231</name>
</gene>
<evidence type="ECO:0000313" key="2">
    <source>
        <dbReference type="Proteomes" id="UP000266861"/>
    </source>
</evidence>
<organism evidence="1 2">
    <name type="scientific">Diversispora epigaea</name>
    <dbReference type="NCBI Taxonomy" id="1348612"/>
    <lineage>
        <taxon>Eukaryota</taxon>
        <taxon>Fungi</taxon>
        <taxon>Fungi incertae sedis</taxon>
        <taxon>Mucoromycota</taxon>
        <taxon>Glomeromycotina</taxon>
        <taxon>Glomeromycetes</taxon>
        <taxon>Diversisporales</taxon>
        <taxon>Diversisporaceae</taxon>
        <taxon>Diversispora</taxon>
    </lineage>
</organism>
<dbReference type="OrthoDB" id="2396740at2759"/>
<proteinExistence type="predicted"/>
<dbReference type="EMBL" id="PQFF01000197">
    <property type="protein sequence ID" value="RHZ75656.1"/>
    <property type="molecule type" value="Genomic_DNA"/>
</dbReference>
<sequence>MGIENQQWGRYDKDTEVALKKFDNSVNFNDVINEIQATHRSTFKELDDGLEKYYNDYEGYFYYGKNKDSEIVIQIKKAEEFSANQELNNTTTTTTTSLNYQTHPQAIYTSRLLNYSKLPKPKNEENFEKELEELTESMSLLIRI</sequence>
<dbReference type="Proteomes" id="UP000266861">
    <property type="component" value="Unassembled WGS sequence"/>
</dbReference>
<evidence type="ECO:0000313" key="1">
    <source>
        <dbReference type="EMBL" id="RHZ75656.1"/>
    </source>
</evidence>
<name>A0A397IPJ9_9GLOM</name>
<reference evidence="1 2" key="1">
    <citation type="submission" date="2018-08" db="EMBL/GenBank/DDBJ databases">
        <title>Genome and evolution of the arbuscular mycorrhizal fungus Diversispora epigaea (formerly Glomus versiforme) and its bacterial endosymbionts.</title>
        <authorList>
            <person name="Sun X."/>
            <person name="Fei Z."/>
            <person name="Harrison M."/>
        </authorList>
    </citation>
    <scope>NUCLEOTIDE SEQUENCE [LARGE SCALE GENOMIC DNA]</scope>
    <source>
        <strain evidence="1 2">IT104</strain>
    </source>
</reference>
<accession>A0A397IPJ9</accession>
<keyword evidence="2" id="KW-1185">Reference proteome</keyword>
<comment type="caution">
    <text evidence="1">The sequence shown here is derived from an EMBL/GenBank/DDBJ whole genome shotgun (WGS) entry which is preliminary data.</text>
</comment>